<dbReference type="EMBL" id="ADBJ01000031">
    <property type="protein sequence ID" value="EFA79868.1"/>
    <property type="molecule type" value="Genomic_DNA"/>
</dbReference>
<evidence type="ECO:0000313" key="2">
    <source>
        <dbReference type="Proteomes" id="UP000001396"/>
    </source>
</evidence>
<accession>D3BFF4</accession>
<dbReference type="AlphaFoldDB" id="D3BFF4"/>
<dbReference type="RefSeq" id="XP_020431989.1">
    <property type="nucleotide sequence ID" value="XM_020577541.1"/>
</dbReference>
<sequence>MTHVHKAVFNTNDLQPNKFRLVLAVEKGSWARACRVVDVMTGKNKELNTDGNNDRIYPTSTPSFYSNKFCYDSVWIDHTQISNIRLEFWKYSGTWSWYQNETIDLANDWNYYSNKTVVFIWRDDNSTITNLVGQELPAPTANLPTRDILPY</sequence>
<dbReference type="Proteomes" id="UP000001396">
    <property type="component" value="Unassembled WGS sequence"/>
</dbReference>
<dbReference type="InParanoid" id="D3BFF4"/>
<organism evidence="1 2">
    <name type="scientific">Heterostelium pallidum (strain ATCC 26659 / Pp 5 / PN500)</name>
    <name type="common">Cellular slime mold</name>
    <name type="synonym">Polysphondylium pallidum</name>
    <dbReference type="NCBI Taxonomy" id="670386"/>
    <lineage>
        <taxon>Eukaryota</taxon>
        <taxon>Amoebozoa</taxon>
        <taxon>Evosea</taxon>
        <taxon>Eumycetozoa</taxon>
        <taxon>Dictyostelia</taxon>
        <taxon>Acytosteliales</taxon>
        <taxon>Acytosteliaceae</taxon>
        <taxon>Heterostelium</taxon>
    </lineage>
</organism>
<keyword evidence="2" id="KW-1185">Reference proteome</keyword>
<dbReference type="GeneID" id="31362170"/>
<comment type="caution">
    <text evidence="1">The sequence shown here is derived from an EMBL/GenBank/DDBJ whole genome shotgun (WGS) entry which is preliminary data.</text>
</comment>
<name>D3BFF4_HETP5</name>
<evidence type="ECO:0000313" key="1">
    <source>
        <dbReference type="EMBL" id="EFA79868.1"/>
    </source>
</evidence>
<reference evidence="1 2" key="1">
    <citation type="journal article" date="2011" name="Genome Res.">
        <title>Phylogeny-wide analysis of social amoeba genomes highlights ancient origins for complex intercellular communication.</title>
        <authorList>
            <person name="Heidel A.J."/>
            <person name="Lawal H.M."/>
            <person name="Felder M."/>
            <person name="Schilde C."/>
            <person name="Helps N.R."/>
            <person name="Tunggal B."/>
            <person name="Rivero F."/>
            <person name="John U."/>
            <person name="Schleicher M."/>
            <person name="Eichinger L."/>
            <person name="Platzer M."/>
            <person name="Noegel A.A."/>
            <person name="Schaap P."/>
            <person name="Gloeckner G."/>
        </authorList>
    </citation>
    <scope>NUCLEOTIDE SEQUENCE [LARGE SCALE GENOMIC DNA]</scope>
    <source>
        <strain evidence="2">ATCC 26659 / Pp 5 / PN500</strain>
    </source>
</reference>
<gene>
    <name evidence="1" type="ORF">PPL_06688</name>
</gene>
<protein>
    <submittedName>
        <fullName evidence="1">Uncharacterized protein</fullName>
    </submittedName>
</protein>
<proteinExistence type="predicted"/>